<evidence type="ECO:0000256" key="2">
    <source>
        <dbReference type="ARBA" id="ARBA00022664"/>
    </source>
</evidence>
<evidence type="ECO:0000256" key="1">
    <source>
        <dbReference type="ARBA" id="ARBA00004123"/>
    </source>
</evidence>
<evidence type="ECO:0000259" key="6">
    <source>
        <dbReference type="Pfam" id="PF06544"/>
    </source>
</evidence>
<organism evidence="8 9">
    <name type="scientific">Heterorhabditis bacteriophora</name>
    <name type="common">Entomopathogenic nematode worm</name>
    <dbReference type="NCBI Taxonomy" id="37862"/>
    <lineage>
        <taxon>Eukaryota</taxon>
        <taxon>Metazoa</taxon>
        <taxon>Ecdysozoa</taxon>
        <taxon>Nematoda</taxon>
        <taxon>Chromadorea</taxon>
        <taxon>Rhabditida</taxon>
        <taxon>Rhabditina</taxon>
        <taxon>Rhabditomorpha</taxon>
        <taxon>Strongyloidea</taxon>
        <taxon>Heterorhabditidae</taxon>
        <taxon>Heterorhabditis</taxon>
    </lineage>
</organism>
<evidence type="ECO:0000313" key="9">
    <source>
        <dbReference type="WBParaSite" id="Hba_20808"/>
    </source>
</evidence>
<sequence>MGGNDVEEICERYLSRREERNKVVEAVQRCLKKGYDYEKMKDRVLSSVSDAHKAHKVISAFEESKDDYKSKRDRFDRDRDREREKKERDRERERDRRKREDEANEKEQEKEREKEKLKNLAKELYQKKLEEEDAKKNVVVTEETLRWRLMIGMKKYITSIFVVYYYELSQQTFRNIYFRQDEELLEFLDPRIKSRPAERKRRMFAFHEKGEFEKMANKQRAMAKLERLQAEISQAAKSTGISSAVKLAMVTPAGKSSDVVPDIEWWDSIVLENESYEGIPNMMDESRFADTISELVEHPIKLRPPNDPLTPQYLKVYLTSKERKKIRRQNRKEMQKERTEKIRLGLEKAPAPKVKISNLMRVLGTDAVQDPTKMEAHVRKQMAERLRKHQQEELLPCIIIVYQANAERKLTDDQKAAKKAKKISEDTSLAVNVAVYRFAWIKPSSYHIGPKQQKFYNNLMMSRIKWEDEVIGQKKDAEKDAPGERNHCQLIWEGQVKRRNFRDFTVVTATIEKQARELFEKHNVAQYWDLAYSTTVLLDGQDPVPT</sequence>
<dbReference type="PANTHER" id="PTHR14212">
    <property type="entry name" value="U4/U6-ASSOCIATED RNA SPLICING FACTOR-RELATED"/>
    <property type="match status" value="1"/>
</dbReference>
<accession>A0A1I7XTJ1</accession>
<keyword evidence="3" id="KW-0508">mRNA splicing</keyword>
<dbReference type="InterPro" id="IPR027104">
    <property type="entry name" value="Prp3"/>
</dbReference>
<dbReference type="WBParaSite" id="Hba_20808">
    <property type="protein sequence ID" value="Hba_20808"/>
    <property type="gene ID" value="Hba_20808"/>
</dbReference>
<dbReference type="InterPro" id="IPR010541">
    <property type="entry name" value="Prp3_C"/>
</dbReference>
<evidence type="ECO:0000259" key="7">
    <source>
        <dbReference type="Pfam" id="PF08572"/>
    </source>
</evidence>
<dbReference type="GO" id="GO:0046540">
    <property type="term" value="C:U4/U6 x U5 tri-snRNP complex"/>
    <property type="evidence" value="ECO:0007669"/>
    <property type="project" value="InterPro"/>
</dbReference>
<keyword evidence="4" id="KW-0539">Nucleus</keyword>
<reference evidence="9" key="1">
    <citation type="submission" date="2016-11" db="UniProtKB">
        <authorList>
            <consortium name="WormBaseParasite"/>
        </authorList>
    </citation>
    <scope>IDENTIFICATION</scope>
</reference>
<dbReference type="AlphaFoldDB" id="A0A1I7XTJ1"/>
<evidence type="ECO:0000256" key="4">
    <source>
        <dbReference type="ARBA" id="ARBA00023242"/>
    </source>
</evidence>
<dbReference type="Pfam" id="PF06544">
    <property type="entry name" value="Prp3_C"/>
    <property type="match status" value="1"/>
</dbReference>
<feature type="region of interest" description="Disordered" evidence="5">
    <location>
        <begin position="63"/>
        <end position="114"/>
    </location>
</feature>
<keyword evidence="2" id="KW-0507">mRNA processing</keyword>
<feature type="domain" description="Small nuclear ribonucleoprotein Prp3 C-terminal" evidence="6">
    <location>
        <begin position="449"/>
        <end position="531"/>
    </location>
</feature>
<feature type="domain" description="Pre-mRNA-splicing factor 3" evidence="7">
    <location>
        <begin position="186"/>
        <end position="392"/>
    </location>
</feature>
<keyword evidence="8" id="KW-1185">Reference proteome</keyword>
<dbReference type="PANTHER" id="PTHR14212:SF0">
    <property type="entry name" value="U4_U6 SMALL NUCLEAR RIBONUCLEOPROTEIN PRP3"/>
    <property type="match status" value="1"/>
</dbReference>
<evidence type="ECO:0000313" key="8">
    <source>
        <dbReference type="Proteomes" id="UP000095283"/>
    </source>
</evidence>
<dbReference type="GO" id="GO:0000398">
    <property type="term" value="P:mRNA splicing, via spliceosome"/>
    <property type="evidence" value="ECO:0007669"/>
    <property type="project" value="InterPro"/>
</dbReference>
<dbReference type="Proteomes" id="UP000095283">
    <property type="component" value="Unplaced"/>
</dbReference>
<evidence type="ECO:0000256" key="3">
    <source>
        <dbReference type="ARBA" id="ARBA00023187"/>
    </source>
</evidence>
<proteinExistence type="predicted"/>
<comment type="subcellular location">
    <subcellularLocation>
        <location evidence="1">Nucleus</location>
    </subcellularLocation>
</comment>
<dbReference type="Pfam" id="PF08572">
    <property type="entry name" value="PRP3"/>
    <property type="match status" value="1"/>
</dbReference>
<dbReference type="InterPro" id="IPR013881">
    <property type="entry name" value="Pre-mRNA_splic_Prp3_dom"/>
</dbReference>
<evidence type="ECO:0000256" key="5">
    <source>
        <dbReference type="SAM" id="MobiDB-lite"/>
    </source>
</evidence>
<name>A0A1I7XTJ1_HETBA</name>
<protein>
    <submittedName>
        <fullName evidence="9">Pre-mRNA processing factor 3</fullName>
    </submittedName>
</protein>